<keyword evidence="2" id="KW-0472">Membrane</keyword>
<dbReference type="EMBL" id="JARKHS020002943">
    <property type="protein sequence ID" value="KAK8786158.1"/>
    <property type="molecule type" value="Genomic_DNA"/>
</dbReference>
<comment type="caution">
    <text evidence="3">The sequence shown here is derived from an EMBL/GenBank/DDBJ whole genome shotgun (WGS) entry which is preliminary data.</text>
</comment>
<dbReference type="Proteomes" id="UP001321473">
    <property type="component" value="Unassembled WGS sequence"/>
</dbReference>
<feature type="compositionally biased region" description="Low complexity" evidence="1">
    <location>
        <begin position="59"/>
        <end position="69"/>
    </location>
</feature>
<feature type="region of interest" description="Disordered" evidence="1">
    <location>
        <begin position="206"/>
        <end position="225"/>
    </location>
</feature>
<organism evidence="3 4">
    <name type="scientific">Amblyomma americanum</name>
    <name type="common">Lone star tick</name>
    <dbReference type="NCBI Taxonomy" id="6943"/>
    <lineage>
        <taxon>Eukaryota</taxon>
        <taxon>Metazoa</taxon>
        <taxon>Ecdysozoa</taxon>
        <taxon>Arthropoda</taxon>
        <taxon>Chelicerata</taxon>
        <taxon>Arachnida</taxon>
        <taxon>Acari</taxon>
        <taxon>Parasitiformes</taxon>
        <taxon>Ixodida</taxon>
        <taxon>Ixodoidea</taxon>
        <taxon>Ixodidae</taxon>
        <taxon>Amblyomminae</taxon>
        <taxon>Amblyomma</taxon>
    </lineage>
</organism>
<keyword evidence="4" id="KW-1185">Reference proteome</keyword>
<feature type="compositionally biased region" description="Acidic residues" evidence="1">
    <location>
        <begin position="211"/>
        <end position="224"/>
    </location>
</feature>
<feature type="transmembrane region" description="Helical" evidence="2">
    <location>
        <begin position="254"/>
        <end position="278"/>
    </location>
</feature>
<feature type="compositionally biased region" description="Polar residues" evidence="1">
    <location>
        <begin position="30"/>
        <end position="39"/>
    </location>
</feature>
<accession>A0AAQ4FHT2</accession>
<gene>
    <name evidence="3" type="ORF">V5799_007475</name>
</gene>
<protein>
    <submittedName>
        <fullName evidence="3">Uncharacterized protein</fullName>
    </submittedName>
</protein>
<sequence>MMQQPAPQSTPAGKKKCSPPKASFRDRTTQGKPKTGTSLHKTEPPTPTVAEMQKDTATKKTPSKPSKQTAAKKVVPQRPTVQGKDANSSIYYGQESVTEEDSESPDDEEALPEKGAARAVVAPSAALARRRGNYEYTNASQPVVSNTAKFQCRQVGARYGPAASTSGARPHTAPSTAPEMAASLLVSETPLGNVAYYWSGVASRQTTTIDSPDDEDSDESEEESGGLLWMWKTENLPQPPADDEWSERRMMQSLAATAALIGALTIMITAIAVLARIFDEGTWDDAFTDDTG</sequence>
<feature type="region of interest" description="Disordered" evidence="1">
    <location>
        <begin position="1"/>
        <end position="120"/>
    </location>
</feature>
<evidence type="ECO:0000256" key="1">
    <source>
        <dbReference type="SAM" id="MobiDB-lite"/>
    </source>
</evidence>
<feature type="compositionally biased region" description="Polar residues" evidence="1">
    <location>
        <begin position="1"/>
        <end position="11"/>
    </location>
</feature>
<proteinExistence type="predicted"/>
<name>A0AAQ4FHT2_AMBAM</name>
<evidence type="ECO:0000313" key="4">
    <source>
        <dbReference type="Proteomes" id="UP001321473"/>
    </source>
</evidence>
<feature type="non-terminal residue" evidence="3">
    <location>
        <position position="292"/>
    </location>
</feature>
<keyword evidence="2" id="KW-0812">Transmembrane</keyword>
<keyword evidence="2" id="KW-1133">Transmembrane helix</keyword>
<reference evidence="3 4" key="1">
    <citation type="journal article" date="2023" name="Arcadia Sci">
        <title>De novo assembly of a long-read Amblyomma americanum tick genome.</title>
        <authorList>
            <person name="Chou S."/>
            <person name="Poskanzer K.E."/>
            <person name="Rollins M."/>
            <person name="Thuy-Boun P.S."/>
        </authorList>
    </citation>
    <scope>NUCLEOTIDE SEQUENCE [LARGE SCALE GENOMIC DNA]</scope>
    <source>
        <strain evidence="3">F_SG_1</strain>
        <tissue evidence="3">Salivary glands</tissue>
    </source>
</reference>
<evidence type="ECO:0000256" key="2">
    <source>
        <dbReference type="SAM" id="Phobius"/>
    </source>
</evidence>
<feature type="compositionally biased region" description="Acidic residues" evidence="1">
    <location>
        <begin position="97"/>
        <end position="110"/>
    </location>
</feature>
<dbReference type="AlphaFoldDB" id="A0AAQ4FHT2"/>
<evidence type="ECO:0000313" key="3">
    <source>
        <dbReference type="EMBL" id="KAK8786158.1"/>
    </source>
</evidence>